<evidence type="ECO:0000313" key="1">
    <source>
        <dbReference type="EnsemblMetazoa" id="tetur17g03958.1"/>
    </source>
</evidence>
<reference evidence="1" key="2">
    <citation type="submission" date="2016-04" db="UniProtKB">
        <authorList>
            <consortium name="EnsemblMetazoa"/>
        </authorList>
    </citation>
    <scope>IDENTIFICATION</scope>
</reference>
<proteinExistence type="predicted"/>
<organism evidence="1 2">
    <name type="scientific">Tetranychus urticae</name>
    <name type="common">Two-spotted spider mite</name>
    <dbReference type="NCBI Taxonomy" id="32264"/>
    <lineage>
        <taxon>Eukaryota</taxon>
        <taxon>Metazoa</taxon>
        <taxon>Ecdysozoa</taxon>
        <taxon>Arthropoda</taxon>
        <taxon>Chelicerata</taxon>
        <taxon>Arachnida</taxon>
        <taxon>Acari</taxon>
        <taxon>Acariformes</taxon>
        <taxon>Trombidiformes</taxon>
        <taxon>Prostigmata</taxon>
        <taxon>Eleutherengona</taxon>
        <taxon>Raphignathae</taxon>
        <taxon>Tetranychoidea</taxon>
        <taxon>Tetranychidae</taxon>
        <taxon>Tetranychus</taxon>
    </lineage>
</organism>
<dbReference type="AlphaFoldDB" id="A0A158P585"/>
<keyword evidence="2" id="KW-1185">Reference proteome</keyword>
<name>A0A158P585_TETUR</name>
<reference evidence="2" key="1">
    <citation type="submission" date="2011-08" db="EMBL/GenBank/DDBJ databases">
        <authorList>
            <person name="Rombauts S."/>
        </authorList>
    </citation>
    <scope>NUCLEOTIDE SEQUENCE</scope>
    <source>
        <strain evidence="2">London</strain>
    </source>
</reference>
<dbReference type="EnsemblMetazoa" id="tetur17g03958.1">
    <property type="protein sequence ID" value="tetur17g03958.1"/>
    <property type="gene ID" value="tetur17g03958"/>
</dbReference>
<dbReference type="Proteomes" id="UP000015104">
    <property type="component" value="Unassembled WGS sequence"/>
</dbReference>
<accession>A0A158P585</accession>
<protein>
    <submittedName>
        <fullName evidence="1">Uncharacterized protein</fullName>
    </submittedName>
</protein>
<sequence>MKDYNPGLEHQEQENSSSKHVWKLLVVQTKLNKCESKIETINSIEDLKQ</sequence>
<dbReference type="EMBL" id="CAEY01000344">
    <property type="status" value="NOT_ANNOTATED_CDS"/>
    <property type="molecule type" value="Genomic_DNA"/>
</dbReference>
<evidence type="ECO:0000313" key="2">
    <source>
        <dbReference type="Proteomes" id="UP000015104"/>
    </source>
</evidence>